<name>J0D3B0_AURST</name>
<sequence>MSRVAQYPTIFRGEGIPLALPELGHQYPDLTTHPNATDFHCITRPQVFAALTAPNPDKAPGHSGVLNRAVLWAWDVAEDEMFLLAGKPEKPDYTRHRAHRLIHCLERMGKTLEIVETRIVAHFTLEHGLVAEAQSGGVPGPAVEGSISTRVNGFPFEFAPSGFFPAITAVNTE</sequence>
<proteinExistence type="predicted"/>
<gene>
    <name evidence="1" type="ORF">AURDEDRAFT_177757</name>
</gene>
<dbReference type="EMBL" id="JH688399">
    <property type="protein sequence ID" value="EJD33162.1"/>
    <property type="molecule type" value="Genomic_DNA"/>
</dbReference>
<dbReference type="Proteomes" id="UP000006514">
    <property type="component" value="Unassembled WGS sequence"/>
</dbReference>
<evidence type="ECO:0000313" key="1">
    <source>
        <dbReference type="EMBL" id="EJD33162.1"/>
    </source>
</evidence>
<dbReference type="KEGG" id="adl:AURDEDRAFT_177757"/>
<evidence type="ECO:0000313" key="2">
    <source>
        <dbReference type="Proteomes" id="UP000006514"/>
    </source>
</evidence>
<dbReference type="InParanoid" id="J0D3B0"/>
<reference evidence="2" key="1">
    <citation type="journal article" date="2012" name="Science">
        <title>The Paleozoic origin of enzymatic lignin decomposition reconstructed from 31 fungal genomes.</title>
        <authorList>
            <person name="Floudas D."/>
            <person name="Binder M."/>
            <person name="Riley R."/>
            <person name="Barry K."/>
            <person name="Blanchette R.A."/>
            <person name="Henrissat B."/>
            <person name="Martinez A.T."/>
            <person name="Otillar R."/>
            <person name="Spatafora J.W."/>
            <person name="Yadav J.S."/>
            <person name="Aerts A."/>
            <person name="Benoit I."/>
            <person name="Boyd A."/>
            <person name="Carlson A."/>
            <person name="Copeland A."/>
            <person name="Coutinho P.M."/>
            <person name="de Vries R.P."/>
            <person name="Ferreira P."/>
            <person name="Findley K."/>
            <person name="Foster B."/>
            <person name="Gaskell J."/>
            <person name="Glotzer D."/>
            <person name="Gorecki P."/>
            <person name="Heitman J."/>
            <person name="Hesse C."/>
            <person name="Hori C."/>
            <person name="Igarashi K."/>
            <person name="Jurgens J.A."/>
            <person name="Kallen N."/>
            <person name="Kersten P."/>
            <person name="Kohler A."/>
            <person name="Kuees U."/>
            <person name="Kumar T.K.A."/>
            <person name="Kuo A."/>
            <person name="LaButti K."/>
            <person name="Larrondo L.F."/>
            <person name="Lindquist E."/>
            <person name="Ling A."/>
            <person name="Lombard V."/>
            <person name="Lucas S."/>
            <person name="Lundell T."/>
            <person name="Martin R."/>
            <person name="McLaughlin D.J."/>
            <person name="Morgenstern I."/>
            <person name="Morin E."/>
            <person name="Murat C."/>
            <person name="Nagy L.G."/>
            <person name="Nolan M."/>
            <person name="Ohm R.A."/>
            <person name="Patyshakuliyeva A."/>
            <person name="Rokas A."/>
            <person name="Ruiz-Duenas F.J."/>
            <person name="Sabat G."/>
            <person name="Salamov A."/>
            <person name="Samejima M."/>
            <person name="Schmutz J."/>
            <person name="Slot J.C."/>
            <person name="St John F."/>
            <person name="Stenlid J."/>
            <person name="Sun H."/>
            <person name="Sun S."/>
            <person name="Syed K."/>
            <person name="Tsang A."/>
            <person name="Wiebenga A."/>
            <person name="Young D."/>
            <person name="Pisabarro A."/>
            <person name="Eastwood D.C."/>
            <person name="Martin F."/>
            <person name="Cullen D."/>
            <person name="Grigoriev I.V."/>
            <person name="Hibbett D.S."/>
        </authorList>
    </citation>
    <scope>NUCLEOTIDE SEQUENCE [LARGE SCALE GENOMIC DNA]</scope>
    <source>
        <strain evidence="2">TFB10046</strain>
    </source>
</reference>
<dbReference type="AlphaFoldDB" id="J0D3B0"/>
<protein>
    <submittedName>
        <fullName evidence="1">Uncharacterized protein</fullName>
    </submittedName>
</protein>
<keyword evidence="2" id="KW-1185">Reference proteome</keyword>
<accession>J0D3B0</accession>
<organism evidence="1 2">
    <name type="scientific">Auricularia subglabra (strain TFB-10046 / SS5)</name>
    <name type="common">White-rot fungus</name>
    <name type="synonym">Auricularia delicata (strain TFB10046)</name>
    <dbReference type="NCBI Taxonomy" id="717982"/>
    <lineage>
        <taxon>Eukaryota</taxon>
        <taxon>Fungi</taxon>
        <taxon>Dikarya</taxon>
        <taxon>Basidiomycota</taxon>
        <taxon>Agaricomycotina</taxon>
        <taxon>Agaricomycetes</taxon>
        <taxon>Auriculariales</taxon>
        <taxon>Auriculariaceae</taxon>
        <taxon>Auricularia</taxon>
    </lineage>
</organism>